<keyword evidence="3" id="KW-1185">Reference proteome</keyword>
<proteinExistence type="predicted"/>
<dbReference type="STRING" id="93684.SAMN05421853_10263"/>
<dbReference type="RefSeq" id="WP_093009347.1">
    <property type="nucleotide sequence ID" value="NZ_FOXV01000002.1"/>
</dbReference>
<reference evidence="3" key="1">
    <citation type="submission" date="2016-10" db="EMBL/GenBank/DDBJ databases">
        <authorList>
            <person name="Varghese N."/>
            <person name="Submissions S."/>
        </authorList>
    </citation>
    <scope>NUCLEOTIDE SEQUENCE [LARGE SCALE GENOMIC DNA]</scope>
    <source>
        <strain evidence="3">JCM 10271</strain>
    </source>
</reference>
<keyword evidence="1" id="KW-0812">Transmembrane</keyword>
<dbReference type="AlphaFoldDB" id="A0A1I5W0T0"/>
<organism evidence="2 3">
    <name type="scientific">Roseivivax halotolerans</name>
    <dbReference type="NCBI Taxonomy" id="93684"/>
    <lineage>
        <taxon>Bacteria</taxon>
        <taxon>Pseudomonadati</taxon>
        <taxon>Pseudomonadota</taxon>
        <taxon>Alphaproteobacteria</taxon>
        <taxon>Rhodobacterales</taxon>
        <taxon>Roseobacteraceae</taxon>
        <taxon>Roseivivax</taxon>
    </lineage>
</organism>
<evidence type="ECO:0000313" key="2">
    <source>
        <dbReference type="EMBL" id="SFQ13359.1"/>
    </source>
</evidence>
<dbReference type="Proteomes" id="UP000243106">
    <property type="component" value="Unassembled WGS sequence"/>
</dbReference>
<name>A0A1I5W0T0_9RHOB</name>
<dbReference type="EMBL" id="FOXV01000002">
    <property type="protein sequence ID" value="SFQ13359.1"/>
    <property type="molecule type" value="Genomic_DNA"/>
</dbReference>
<sequence>MSPDIALAFGVLLVALAITSILAALAEGRRPLVGGLLVLGGAASIWLAWQQSGGSLTFEDIPMSFVRLIAEFR</sequence>
<evidence type="ECO:0000256" key="1">
    <source>
        <dbReference type="SAM" id="Phobius"/>
    </source>
</evidence>
<gene>
    <name evidence="2" type="ORF">SAMN05421853_10263</name>
</gene>
<keyword evidence="1" id="KW-0472">Membrane</keyword>
<feature type="transmembrane region" description="Helical" evidence="1">
    <location>
        <begin position="6"/>
        <end position="25"/>
    </location>
</feature>
<protein>
    <submittedName>
        <fullName evidence="2">Uncharacterized protein</fullName>
    </submittedName>
</protein>
<evidence type="ECO:0000313" key="3">
    <source>
        <dbReference type="Proteomes" id="UP000243106"/>
    </source>
</evidence>
<accession>A0A1I5W0T0</accession>
<keyword evidence="1" id="KW-1133">Transmembrane helix</keyword>
<feature type="transmembrane region" description="Helical" evidence="1">
    <location>
        <begin position="32"/>
        <end position="49"/>
    </location>
</feature>